<evidence type="ECO:0000313" key="2">
    <source>
        <dbReference type="EMBL" id="GHB14665.1"/>
    </source>
</evidence>
<evidence type="ECO:0000256" key="1">
    <source>
        <dbReference type="SAM" id="SignalP"/>
    </source>
</evidence>
<dbReference type="EMBL" id="BMVO01000014">
    <property type="protein sequence ID" value="GHB14665.1"/>
    <property type="molecule type" value="Genomic_DNA"/>
</dbReference>
<reference evidence="3" key="1">
    <citation type="journal article" date="2019" name="Int. J. Syst. Evol. Microbiol.">
        <title>The Global Catalogue of Microorganisms (GCM) 10K type strain sequencing project: providing services to taxonomists for standard genome sequencing and annotation.</title>
        <authorList>
            <consortium name="The Broad Institute Genomics Platform"/>
            <consortium name="The Broad Institute Genome Sequencing Center for Infectious Disease"/>
            <person name="Wu L."/>
            <person name="Ma J."/>
        </authorList>
    </citation>
    <scope>NUCLEOTIDE SEQUENCE [LARGE SCALE GENOMIC DNA]</scope>
    <source>
        <strain evidence="3">JCM 4737</strain>
    </source>
</reference>
<keyword evidence="1" id="KW-0732">Signal</keyword>
<name>A0ABQ3DVF3_9ACTN</name>
<organism evidence="2 3">
    <name type="scientific">Streptomyces chryseus</name>
    <dbReference type="NCBI Taxonomy" id="68186"/>
    <lineage>
        <taxon>Bacteria</taxon>
        <taxon>Bacillati</taxon>
        <taxon>Actinomycetota</taxon>
        <taxon>Actinomycetes</taxon>
        <taxon>Kitasatosporales</taxon>
        <taxon>Streptomycetaceae</taxon>
        <taxon>Streptomyces</taxon>
    </lineage>
</organism>
<proteinExistence type="predicted"/>
<gene>
    <name evidence="2" type="ORF">GCM10010346_42900</name>
</gene>
<evidence type="ECO:0008006" key="4">
    <source>
        <dbReference type="Google" id="ProtNLM"/>
    </source>
</evidence>
<dbReference type="Proteomes" id="UP000599437">
    <property type="component" value="Unassembled WGS sequence"/>
</dbReference>
<feature type="signal peptide" evidence="1">
    <location>
        <begin position="1"/>
        <end position="24"/>
    </location>
</feature>
<keyword evidence="3" id="KW-1185">Reference proteome</keyword>
<protein>
    <recommendedName>
        <fullName evidence="4">Calcium-binding protein</fullName>
    </recommendedName>
</protein>
<sequence>MGKYMRLRATVVAVSGALALSALAVPAAQADGGHGDTALTEVVVNGGKNVVVGTTEVRTFTVAVTAADDSGIIGADLTLNGPGFGSLEPTDVDCLDNTCTGTFSVDPRADLAYSNEKAGTWYVDAWVDAADGDYVWKQKSASFKLQRQSTLSVNAAPEPVVKGKTITVTGKLARANWETYTYAGYTSQPVKLQFRKAGTTTYTTVRTVASNGTGQLKATATAASDGYWRYAFAGTTTTPAATAAGDYVDVR</sequence>
<evidence type="ECO:0000313" key="3">
    <source>
        <dbReference type="Proteomes" id="UP000599437"/>
    </source>
</evidence>
<comment type="caution">
    <text evidence="2">The sequence shown here is derived from an EMBL/GenBank/DDBJ whole genome shotgun (WGS) entry which is preliminary data.</text>
</comment>
<feature type="chain" id="PRO_5045165534" description="Calcium-binding protein" evidence="1">
    <location>
        <begin position="25"/>
        <end position="251"/>
    </location>
</feature>
<accession>A0ABQ3DVF3</accession>